<sequence length="92" mass="10033">MLVLAEAFHWLKSDVAAGVAGERKIRMAKLKMKVSGCFRTRHHAEAWCRISSYLSSMAALGYNSLVAIQIALAGKAADMIKLHYAKSAPKKG</sequence>
<dbReference type="AlphaFoldDB" id="A0A6B0Y1R5"/>
<proteinExistence type="predicted"/>
<gene>
    <name evidence="1" type="ORF">F4Y60_06300</name>
</gene>
<name>A0A6B0Y1R5_9RHOB</name>
<reference evidence="1" key="1">
    <citation type="submission" date="2019-09" db="EMBL/GenBank/DDBJ databases">
        <title>Characterisation of the sponge microbiome using genome-centric metagenomics.</title>
        <authorList>
            <person name="Engelberts J.P."/>
            <person name="Robbins S.J."/>
            <person name="De Goeij J.M."/>
            <person name="Aranda M."/>
            <person name="Bell S.C."/>
            <person name="Webster N.S."/>
        </authorList>
    </citation>
    <scope>NUCLEOTIDE SEQUENCE</scope>
    <source>
        <strain evidence="1">SB0664_bin_43</strain>
    </source>
</reference>
<evidence type="ECO:0000313" key="1">
    <source>
        <dbReference type="EMBL" id="MXY33690.1"/>
    </source>
</evidence>
<organism evidence="1">
    <name type="scientific">Boseongicola sp. SB0664_bin_43</name>
    <dbReference type="NCBI Taxonomy" id="2604844"/>
    <lineage>
        <taxon>Bacteria</taxon>
        <taxon>Pseudomonadati</taxon>
        <taxon>Pseudomonadota</taxon>
        <taxon>Alphaproteobacteria</taxon>
        <taxon>Rhodobacterales</taxon>
        <taxon>Paracoccaceae</taxon>
        <taxon>Boseongicola</taxon>
    </lineage>
</organism>
<comment type="caution">
    <text evidence="1">The sequence shown here is derived from an EMBL/GenBank/DDBJ whole genome shotgun (WGS) entry which is preliminary data.</text>
</comment>
<protein>
    <submittedName>
        <fullName evidence="1">Uncharacterized protein</fullName>
    </submittedName>
</protein>
<dbReference type="EMBL" id="VXRY01000253">
    <property type="protein sequence ID" value="MXY33690.1"/>
    <property type="molecule type" value="Genomic_DNA"/>
</dbReference>
<accession>A0A6B0Y1R5</accession>